<comment type="function">
    <text evidence="10">F(1)F(0) ATP synthase produces ATP from ADP in the presence of a proton or sodium gradient. F-type ATPases consist of two structural domains, F(1) containing the extramembraneous catalytic core and F(0) containing the membrane proton channel, linked together by a central stalk and a peripheral stalk. During catalysis, ATP synthesis in the catalytic domain of F(1) is coupled via a rotary mechanism of the central stalk subunits to proton translocation.</text>
</comment>
<dbReference type="PANTHER" id="PTHR34264:SF3">
    <property type="entry name" value="ATP SYNTHASE SUBUNIT B, CHLOROPLASTIC"/>
    <property type="match status" value="1"/>
</dbReference>
<evidence type="ECO:0000256" key="5">
    <source>
        <dbReference type="ARBA" id="ARBA00022781"/>
    </source>
</evidence>
<name>A0A223FMG8_9EUGL</name>
<dbReference type="PANTHER" id="PTHR34264">
    <property type="entry name" value="ATP SYNTHASE SUBUNIT B, CHLOROPLASTIC"/>
    <property type="match status" value="1"/>
</dbReference>
<sequence>MIVSNINNTFASVAESEGFGINTDLFETNILNLAVVVGVLVYFGKDILSDTLKTRKEAILKSLQDADNKFQEATDKLNDAKKQFDFAKIRAEEITAQGLVTAEKSSNKLLARVEDDIKRLEDGKVATLRFEEEKAVTEVCEKVSRLALDQAVDNLNKRLNPALQQRIIQLNLALLRNLVTK</sequence>
<dbReference type="AlphaFoldDB" id="A0A223FMG8"/>
<dbReference type="GO" id="GO:0015078">
    <property type="term" value="F:proton transmembrane transporter activity"/>
    <property type="evidence" value="ECO:0007669"/>
    <property type="project" value="InterPro"/>
</dbReference>
<feature type="coiled-coil region" evidence="12">
    <location>
        <begin position="56"/>
        <end position="97"/>
    </location>
</feature>
<keyword evidence="6" id="KW-1133">Transmembrane helix</keyword>
<comment type="subcellular location">
    <subcellularLocation>
        <location evidence="1">Membrane</location>
        <topology evidence="1">Single-pass membrane protein</topology>
    </subcellularLocation>
</comment>
<keyword evidence="4 11" id="KW-0812">Transmembrane</keyword>
<dbReference type="Pfam" id="PF00430">
    <property type="entry name" value="ATP-synt_B"/>
    <property type="match status" value="1"/>
</dbReference>
<evidence type="ECO:0000256" key="7">
    <source>
        <dbReference type="ARBA" id="ARBA00023065"/>
    </source>
</evidence>
<keyword evidence="8" id="KW-0472">Membrane</keyword>
<evidence type="ECO:0000256" key="9">
    <source>
        <dbReference type="ARBA" id="ARBA00023310"/>
    </source>
</evidence>
<gene>
    <name evidence="13" type="primary">atpF</name>
</gene>
<evidence type="ECO:0000256" key="1">
    <source>
        <dbReference type="ARBA" id="ARBA00004167"/>
    </source>
</evidence>
<evidence type="ECO:0000256" key="6">
    <source>
        <dbReference type="ARBA" id="ARBA00022989"/>
    </source>
</evidence>
<evidence type="ECO:0000256" key="11">
    <source>
        <dbReference type="RuleBase" id="RU003848"/>
    </source>
</evidence>
<proteinExistence type="inferred from homology"/>
<evidence type="ECO:0000256" key="12">
    <source>
        <dbReference type="SAM" id="Coils"/>
    </source>
</evidence>
<dbReference type="HAMAP" id="MF_01398">
    <property type="entry name" value="ATP_synth_b_bprime"/>
    <property type="match status" value="1"/>
</dbReference>
<geneLocation type="plastid" evidence="13"/>
<accession>A0A223FMG8</accession>
<keyword evidence="9" id="KW-0066">ATP synthesis</keyword>
<evidence type="ECO:0000256" key="2">
    <source>
        <dbReference type="ARBA" id="ARBA00022448"/>
    </source>
</evidence>
<dbReference type="NCBIfam" id="NF005606">
    <property type="entry name" value="PRK07352.1"/>
    <property type="match status" value="1"/>
</dbReference>
<evidence type="ECO:0000256" key="8">
    <source>
        <dbReference type="ARBA" id="ARBA00023136"/>
    </source>
</evidence>
<keyword evidence="5 11" id="KW-0375">Hydrogen ion transport</keyword>
<dbReference type="CDD" id="cd06503">
    <property type="entry name" value="ATP-synt_Fo_b"/>
    <property type="match status" value="1"/>
</dbReference>
<dbReference type="EMBL" id="KY706202">
    <property type="protein sequence ID" value="AST09057.1"/>
    <property type="molecule type" value="Genomic_DNA"/>
</dbReference>
<keyword evidence="13" id="KW-0934">Plastid</keyword>
<keyword evidence="12" id="KW-0175">Coiled coil</keyword>
<keyword evidence="3 11" id="KW-0138">CF(0)</keyword>
<keyword evidence="2 11" id="KW-0813">Transport</keyword>
<protein>
    <submittedName>
        <fullName evidence="13">ATPase subunit I</fullName>
    </submittedName>
</protein>
<dbReference type="GO" id="GO:0045259">
    <property type="term" value="C:proton-transporting ATP synthase complex"/>
    <property type="evidence" value="ECO:0007669"/>
    <property type="project" value="UniProtKB-KW"/>
</dbReference>
<evidence type="ECO:0000313" key="13">
    <source>
        <dbReference type="EMBL" id="AST09057.1"/>
    </source>
</evidence>
<dbReference type="GO" id="GO:0015986">
    <property type="term" value="P:proton motive force-driven ATP synthesis"/>
    <property type="evidence" value="ECO:0007669"/>
    <property type="project" value="InterPro"/>
</dbReference>
<evidence type="ECO:0000256" key="4">
    <source>
        <dbReference type="ARBA" id="ARBA00022692"/>
    </source>
</evidence>
<reference evidence="13" key="1">
    <citation type="journal article" date="2017" name="PeerJ">
        <title>Chloroplast genome expansion by intron multiplication in the basal psychrophilic euglenoid Eutreptiella pomquetensis.</title>
        <authorList>
            <person name="Dabbagh N."/>
            <person name="Bennett M.S."/>
            <person name="Triemer R.E."/>
            <person name="Preisfeld A."/>
        </authorList>
    </citation>
    <scope>NUCLEOTIDE SEQUENCE</scope>
    <source>
        <strain evidence="13">CCMP1491</strain>
    </source>
</reference>
<dbReference type="InterPro" id="IPR002146">
    <property type="entry name" value="ATP_synth_b/b'su_bac/chlpt"/>
</dbReference>
<keyword evidence="7 11" id="KW-0406">Ion transport</keyword>
<evidence type="ECO:0000256" key="3">
    <source>
        <dbReference type="ARBA" id="ARBA00022547"/>
    </source>
</evidence>
<comment type="similarity">
    <text evidence="11">Belongs to the ATPase B chain family.</text>
</comment>
<organism evidence="13">
    <name type="scientific">Eutreptiella pomquetensis</name>
    <dbReference type="NCBI Taxonomy" id="215699"/>
    <lineage>
        <taxon>Eukaryota</taxon>
        <taxon>Discoba</taxon>
        <taxon>Euglenozoa</taxon>
        <taxon>Euglenida</taxon>
        <taxon>Spirocuta</taxon>
        <taxon>Euglenophyceae</taxon>
        <taxon>Eutreptiales</taxon>
        <taxon>Eutreptiaceae</taxon>
        <taxon>Eutreptiella</taxon>
    </lineage>
</organism>
<evidence type="ECO:0000256" key="10">
    <source>
        <dbReference type="ARBA" id="ARBA00025198"/>
    </source>
</evidence>